<feature type="transmembrane region" description="Helical" evidence="7">
    <location>
        <begin position="21"/>
        <end position="42"/>
    </location>
</feature>
<dbReference type="EMBL" id="JAIXNE010000001">
    <property type="protein sequence ID" value="MCA6073292.1"/>
    <property type="molecule type" value="Genomic_DNA"/>
</dbReference>
<dbReference type="InterPro" id="IPR050250">
    <property type="entry name" value="Macrolide_Exporter_MacB"/>
</dbReference>
<sequence length="414" mass="44884">MNLTENIREGLRSIQANMLRTVLTALIVTFGIMALVGILTTIDGIQYSVTDSLAELGVNAFSIQSKNNFRGRRRGVSEKNYPPIKYKEVMRFAKEYDWPSATLAMGTTLTGTAEVKRGSKITNPNITVLGINEEFIALEGLNIEKGRNISALEIQYGSNVAILGKKVFNGLYNSNDTINGTEVAFLGTKYRVIGVLEERGNFGGGSGGPDNTIFIPIVNANNQAKGRQLSYSLKVGITDPTQVEAAMGEATGTMRKIRQDDIGAEDSFEIEKSESLADTLEEISGRLRIGGFGISFVTLLGACVALMNIMLVSVTERTREVGVRKALGATTMRIRQQFIVEAVVICLLGGILGIILGIVIGNLISRLLDIEGLVIPWLWMFFGLAVCVVVGVISGYYPANKAANLDPIESLRFE</sequence>
<keyword evidence="5 7" id="KW-0472">Membrane</keyword>
<organism evidence="10 11">
    <name type="scientific">Fulvivirga sedimenti</name>
    <dbReference type="NCBI Taxonomy" id="2879465"/>
    <lineage>
        <taxon>Bacteria</taxon>
        <taxon>Pseudomonadati</taxon>
        <taxon>Bacteroidota</taxon>
        <taxon>Cytophagia</taxon>
        <taxon>Cytophagales</taxon>
        <taxon>Fulvivirgaceae</taxon>
        <taxon>Fulvivirga</taxon>
    </lineage>
</organism>
<evidence type="ECO:0000313" key="11">
    <source>
        <dbReference type="Proteomes" id="UP001139409"/>
    </source>
</evidence>
<dbReference type="PANTHER" id="PTHR30572:SF4">
    <property type="entry name" value="ABC TRANSPORTER PERMEASE YTRF"/>
    <property type="match status" value="1"/>
</dbReference>
<dbReference type="Proteomes" id="UP001139409">
    <property type="component" value="Unassembled WGS sequence"/>
</dbReference>
<evidence type="ECO:0000256" key="5">
    <source>
        <dbReference type="ARBA" id="ARBA00023136"/>
    </source>
</evidence>
<dbReference type="PANTHER" id="PTHR30572">
    <property type="entry name" value="MEMBRANE COMPONENT OF TRANSPORTER-RELATED"/>
    <property type="match status" value="1"/>
</dbReference>
<feature type="transmembrane region" description="Helical" evidence="7">
    <location>
        <begin position="342"/>
        <end position="365"/>
    </location>
</feature>
<proteinExistence type="inferred from homology"/>
<reference evidence="10" key="1">
    <citation type="submission" date="2021-09" db="EMBL/GenBank/DDBJ databases">
        <title>Fulvivirga sp. isolated from coastal sediment.</title>
        <authorList>
            <person name="Yu H."/>
        </authorList>
    </citation>
    <scope>NUCLEOTIDE SEQUENCE</scope>
    <source>
        <strain evidence="10">1062</strain>
    </source>
</reference>
<comment type="subcellular location">
    <subcellularLocation>
        <location evidence="1">Cell membrane</location>
        <topology evidence="1">Multi-pass membrane protein</topology>
    </subcellularLocation>
</comment>
<evidence type="ECO:0000259" key="8">
    <source>
        <dbReference type="Pfam" id="PF02687"/>
    </source>
</evidence>
<keyword evidence="2" id="KW-1003">Cell membrane</keyword>
<dbReference type="InterPro" id="IPR025857">
    <property type="entry name" value="MacB_PCD"/>
</dbReference>
<comment type="similarity">
    <text evidence="6">Belongs to the ABC-4 integral membrane protein family.</text>
</comment>
<name>A0A9X1KWK0_9BACT</name>
<dbReference type="GO" id="GO:0022857">
    <property type="term" value="F:transmembrane transporter activity"/>
    <property type="evidence" value="ECO:0007669"/>
    <property type="project" value="TreeGrafter"/>
</dbReference>
<dbReference type="Pfam" id="PF12704">
    <property type="entry name" value="MacB_PCD"/>
    <property type="match status" value="1"/>
</dbReference>
<keyword evidence="4 7" id="KW-1133">Transmembrane helix</keyword>
<keyword evidence="11" id="KW-1185">Reference proteome</keyword>
<feature type="transmembrane region" description="Helical" evidence="7">
    <location>
        <begin position="289"/>
        <end position="314"/>
    </location>
</feature>
<evidence type="ECO:0000256" key="2">
    <source>
        <dbReference type="ARBA" id="ARBA00022475"/>
    </source>
</evidence>
<evidence type="ECO:0000256" key="3">
    <source>
        <dbReference type="ARBA" id="ARBA00022692"/>
    </source>
</evidence>
<feature type="transmembrane region" description="Helical" evidence="7">
    <location>
        <begin position="377"/>
        <end position="397"/>
    </location>
</feature>
<feature type="domain" description="ABC3 transporter permease C-terminal" evidence="8">
    <location>
        <begin position="294"/>
        <end position="407"/>
    </location>
</feature>
<accession>A0A9X1KWK0</accession>
<evidence type="ECO:0000256" key="1">
    <source>
        <dbReference type="ARBA" id="ARBA00004651"/>
    </source>
</evidence>
<evidence type="ECO:0000256" key="7">
    <source>
        <dbReference type="SAM" id="Phobius"/>
    </source>
</evidence>
<gene>
    <name evidence="10" type="ORF">LDX50_00340</name>
</gene>
<evidence type="ECO:0000259" key="9">
    <source>
        <dbReference type="Pfam" id="PF12704"/>
    </source>
</evidence>
<evidence type="ECO:0000313" key="10">
    <source>
        <dbReference type="EMBL" id="MCA6073292.1"/>
    </source>
</evidence>
<dbReference type="GO" id="GO:0005886">
    <property type="term" value="C:plasma membrane"/>
    <property type="evidence" value="ECO:0007669"/>
    <property type="project" value="UniProtKB-SubCell"/>
</dbReference>
<evidence type="ECO:0000256" key="4">
    <source>
        <dbReference type="ARBA" id="ARBA00022989"/>
    </source>
</evidence>
<dbReference type="InterPro" id="IPR003838">
    <property type="entry name" value="ABC3_permease_C"/>
</dbReference>
<dbReference type="AlphaFoldDB" id="A0A9X1KWK0"/>
<feature type="domain" description="MacB-like periplasmic core" evidence="9">
    <location>
        <begin position="21"/>
        <end position="250"/>
    </location>
</feature>
<protein>
    <submittedName>
        <fullName evidence="10">ABC transporter permease</fullName>
    </submittedName>
</protein>
<comment type="caution">
    <text evidence="10">The sequence shown here is derived from an EMBL/GenBank/DDBJ whole genome shotgun (WGS) entry which is preliminary data.</text>
</comment>
<evidence type="ECO:0000256" key="6">
    <source>
        <dbReference type="ARBA" id="ARBA00038076"/>
    </source>
</evidence>
<dbReference type="Pfam" id="PF02687">
    <property type="entry name" value="FtsX"/>
    <property type="match status" value="1"/>
</dbReference>
<keyword evidence="3 7" id="KW-0812">Transmembrane</keyword>